<comment type="caution">
    <text evidence="3">The sequence shown here is derived from an EMBL/GenBank/DDBJ whole genome shotgun (WGS) entry which is preliminary data.</text>
</comment>
<evidence type="ECO:0000313" key="3">
    <source>
        <dbReference type="EMBL" id="CAL1526039.1"/>
    </source>
</evidence>
<dbReference type="PROSITE" id="PS50213">
    <property type="entry name" value="FAS1"/>
    <property type="match status" value="2"/>
</dbReference>
<dbReference type="GO" id="GO:0005615">
    <property type="term" value="C:extracellular space"/>
    <property type="evidence" value="ECO:0007669"/>
    <property type="project" value="TreeGrafter"/>
</dbReference>
<dbReference type="InterPro" id="IPR036378">
    <property type="entry name" value="FAS1_dom_sf"/>
</dbReference>
<dbReference type="Proteomes" id="UP001497497">
    <property type="component" value="Unassembled WGS sequence"/>
</dbReference>
<dbReference type="InterPro" id="IPR050904">
    <property type="entry name" value="Adhesion/Biosynth-related"/>
</dbReference>
<organism evidence="3 4">
    <name type="scientific">Lymnaea stagnalis</name>
    <name type="common">Great pond snail</name>
    <name type="synonym">Helix stagnalis</name>
    <dbReference type="NCBI Taxonomy" id="6523"/>
    <lineage>
        <taxon>Eukaryota</taxon>
        <taxon>Metazoa</taxon>
        <taxon>Spiralia</taxon>
        <taxon>Lophotrochozoa</taxon>
        <taxon>Mollusca</taxon>
        <taxon>Gastropoda</taxon>
        <taxon>Heterobranchia</taxon>
        <taxon>Euthyneura</taxon>
        <taxon>Panpulmonata</taxon>
        <taxon>Hygrophila</taxon>
        <taxon>Lymnaeoidea</taxon>
        <taxon>Lymnaeidae</taxon>
        <taxon>Lymnaea</taxon>
    </lineage>
</organism>
<evidence type="ECO:0000259" key="2">
    <source>
        <dbReference type="PROSITE" id="PS50213"/>
    </source>
</evidence>
<dbReference type="AlphaFoldDB" id="A0AAV2H195"/>
<sequence length="324" mass="35040">MFDHRRLAQLSDMKLFLAVLALVTAASAQTTVAPRFPDIIAGLTANGHFTVFTDLLTKSGLLPTINATAHFTVFAPTDSAFAKLSPDVFEAIKNDPARLTDLVKTHLVLTTNYRLHGVQQDDVLKSANNHQIRINTYPIVHTQTADGVNITIKNIPIVHGLAHGLDGVLTPPSFSSIQISLNRTDFSTFTSLLVSANLLNFFTADKDVTIFVPNNAAFAKLPTAATAYLNSHHADLADTLKYHVVRAETLFSIGMQHTQSLNSADSHQDPLMIFQDGAGGLTVNKANIIQRDIIATDGVIHVIDGVLIPPRVLTHIADNGIIFG</sequence>
<evidence type="ECO:0000256" key="1">
    <source>
        <dbReference type="SAM" id="SignalP"/>
    </source>
</evidence>
<dbReference type="EMBL" id="CAXITT010000001">
    <property type="protein sequence ID" value="CAL1526039.1"/>
    <property type="molecule type" value="Genomic_DNA"/>
</dbReference>
<keyword evidence="4" id="KW-1185">Reference proteome</keyword>
<dbReference type="SUPFAM" id="SSF82153">
    <property type="entry name" value="FAS1 domain"/>
    <property type="match status" value="2"/>
</dbReference>
<dbReference type="FunFam" id="2.30.180.10:FF:000032">
    <property type="entry name" value="Fasciclin domain-containing protein, putative"/>
    <property type="match status" value="1"/>
</dbReference>
<name>A0AAV2H195_LYMST</name>
<dbReference type="InterPro" id="IPR000782">
    <property type="entry name" value="FAS1_domain"/>
</dbReference>
<feature type="chain" id="PRO_5043371075" description="FAS1 domain-containing protein" evidence="1">
    <location>
        <begin position="29"/>
        <end position="324"/>
    </location>
</feature>
<evidence type="ECO:0000313" key="4">
    <source>
        <dbReference type="Proteomes" id="UP001497497"/>
    </source>
</evidence>
<dbReference type="PANTHER" id="PTHR10900:SF77">
    <property type="entry name" value="FI19380P1"/>
    <property type="match status" value="1"/>
</dbReference>
<reference evidence="3 4" key="1">
    <citation type="submission" date="2024-04" db="EMBL/GenBank/DDBJ databases">
        <authorList>
            <consortium name="Genoscope - CEA"/>
            <person name="William W."/>
        </authorList>
    </citation>
    <scope>NUCLEOTIDE SEQUENCE [LARGE SCALE GENOMIC DNA]</scope>
</reference>
<proteinExistence type="predicted"/>
<feature type="domain" description="FAS1" evidence="2">
    <location>
        <begin position="173"/>
        <end position="307"/>
    </location>
</feature>
<accession>A0AAV2H195</accession>
<feature type="signal peptide" evidence="1">
    <location>
        <begin position="1"/>
        <end position="28"/>
    </location>
</feature>
<gene>
    <name evidence="3" type="ORF">GSLYS_00000216001</name>
</gene>
<dbReference type="PANTHER" id="PTHR10900">
    <property type="entry name" value="PERIOSTIN-RELATED"/>
    <property type="match status" value="1"/>
</dbReference>
<dbReference type="SMART" id="SM00554">
    <property type="entry name" value="FAS1"/>
    <property type="match status" value="2"/>
</dbReference>
<dbReference type="Pfam" id="PF02469">
    <property type="entry name" value="Fasciclin"/>
    <property type="match status" value="2"/>
</dbReference>
<protein>
    <recommendedName>
        <fullName evidence="2">FAS1 domain-containing protein</fullName>
    </recommendedName>
</protein>
<keyword evidence="1" id="KW-0732">Signal</keyword>
<dbReference type="Gene3D" id="2.30.180.10">
    <property type="entry name" value="FAS1 domain"/>
    <property type="match status" value="2"/>
</dbReference>
<feature type="domain" description="FAS1" evidence="2">
    <location>
        <begin position="36"/>
        <end position="169"/>
    </location>
</feature>